<evidence type="ECO:0000313" key="11">
    <source>
        <dbReference type="Proteomes" id="UP001597101"/>
    </source>
</evidence>
<gene>
    <name evidence="8 10" type="primary">kdsA</name>
    <name evidence="10" type="ORF">ACFQ14_16260</name>
</gene>
<dbReference type="SUPFAM" id="SSF51569">
    <property type="entry name" value="Aldolase"/>
    <property type="match status" value="1"/>
</dbReference>
<evidence type="ECO:0000256" key="2">
    <source>
        <dbReference type="ARBA" id="ARBA00004756"/>
    </source>
</evidence>
<feature type="domain" description="DAHP synthetase I/KDSA" evidence="9">
    <location>
        <begin position="17"/>
        <end position="259"/>
    </location>
</feature>
<dbReference type="PANTHER" id="PTHR21057">
    <property type="entry name" value="PHOSPHO-2-DEHYDRO-3-DEOXYHEPTONATE ALDOLASE"/>
    <property type="match status" value="1"/>
</dbReference>
<dbReference type="NCBIfam" id="TIGR01362">
    <property type="entry name" value="KDO8P_synth"/>
    <property type="match status" value="1"/>
</dbReference>
<dbReference type="InterPro" id="IPR006218">
    <property type="entry name" value="DAHP1/KDSA"/>
</dbReference>
<keyword evidence="8" id="KW-0448">Lipopolysaccharide biosynthesis</keyword>
<evidence type="ECO:0000256" key="7">
    <source>
        <dbReference type="ARBA" id="ARBA00049112"/>
    </source>
</evidence>
<evidence type="ECO:0000313" key="10">
    <source>
        <dbReference type="EMBL" id="MFD0917959.1"/>
    </source>
</evidence>
<comment type="caution">
    <text evidence="10">The sequence shown here is derived from an EMBL/GenBank/DDBJ whole genome shotgun (WGS) entry which is preliminary data.</text>
</comment>
<evidence type="ECO:0000256" key="6">
    <source>
        <dbReference type="ARBA" id="ARBA00022679"/>
    </source>
</evidence>
<comment type="pathway">
    <text evidence="2">Bacterial outer membrane biogenesis; lipopolysaccharide biosynthesis.</text>
</comment>
<dbReference type="Proteomes" id="UP001597101">
    <property type="component" value="Unassembled WGS sequence"/>
</dbReference>
<dbReference type="GO" id="GO:0008676">
    <property type="term" value="F:3-deoxy-8-phosphooctulonate synthase activity"/>
    <property type="evidence" value="ECO:0007669"/>
    <property type="project" value="UniProtKB-EC"/>
</dbReference>
<dbReference type="InterPro" id="IPR013785">
    <property type="entry name" value="Aldolase_TIM"/>
</dbReference>
<keyword evidence="11" id="KW-1185">Reference proteome</keyword>
<proteinExistence type="inferred from homology"/>
<comment type="subcellular location">
    <subcellularLocation>
        <location evidence="1 8">Cytoplasm</location>
    </subcellularLocation>
</comment>
<dbReference type="RefSeq" id="WP_377213812.1">
    <property type="nucleotide sequence ID" value="NZ_JBHTJV010000026.1"/>
</dbReference>
<dbReference type="NCBIfam" id="NF003543">
    <property type="entry name" value="PRK05198.1"/>
    <property type="match status" value="1"/>
</dbReference>
<reference evidence="11" key="1">
    <citation type="journal article" date="2019" name="Int. J. Syst. Evol. Microbiol.">
        <title>The Global Catalogue of Microorganisms (GCM) 10K type strain sequencing project: providing services to taxonomists for standard genome sequencing and annotation.</title>
        <authorList>
            <consortium name="The Broad Institute Genomics Platform"/>
            <consortium name="The Broad Institute Genome Sequencing Center for Infectious Disease"/>
            <person name="Wu L."/>
            <person name="Ma J."/>
        </authorList>
    </citation>
    <scope>NUCLEOTIDE SEQUENCE [LARGE SCALE GENOMIC DNA]</scope>
    <source>
        <strain evidence="11">CCUG 60023</strain>
    </source>
</reference>
<dbReference type="InterPro" id="IPR006269">
    <property type="entry name" value="KDO8P_synthase"/>
</dbReference>
<evidence type="ECO:0000259" key="9">
    <source>
        <dbReference type="Pfam" id="PF00793"/>
    </source>
</evidence>
<protein>
    <recommendedName>
        <fullName evidence="8">2-dehydro-3-deoxyphosphooctonate aldolase</fullName>
        <ecNumber evidence="8">2.5.1.55</ecNumber>
    </recommendedName>
    <alternativeName>
        <fullName evidence="8">3-deoxy-D-manno-octulosonic acid 8-phosphate synthase</fullName>
    </alternativeName>
    <alternativeName>
        <fullName evidence="8">KDO-8-phosphate synthase</fullName>
        <shortName evidence="8">KDO 8-P synthase</shortName>
        <shortName evidence="8">KDOPS</shortName>
    </alternativeName>
    <alternativeName>
        <fullName evidence="8">Phospho-2-dehydro-3-deoxyoctonate aldolase</fullName>
    </alternativeName>
</protein>
<dbReference type="EMBL" id="JBHTJV010000026">
    <property type="protein sequence ID" value="MFD0917959.1"/>
    <property type="molecule type" value="Genomic_DNA"/>
</dbReference>
<comment type="pathway">
    <text evidence="3 8">Carbohydrate biosynthesis; 3-deoxy-D-manno-octulosonate biosynthesis; 3-deoxy-D-manno-octulosonate from D-ribulose 5-phosphate: step 2/3.</text>
</comment>
<keyword evidence="6 8" id="KW-0808">Transferase</keyword>
<evidence type="ECO:0000256" key="8">
    <source>
        <dbReference type="HAMAP-Rule" id="MF_00056"/>
    </source>
</evidence>
<evidence type="ECO:0000256" key="5">
    <source>
        <dbReference type="ARBA" id="ARBA00022490"/>
    </source>
</evidence>
<keyword evidence="5 8" id="KW-0963">Cytoplasm</keyword>
<name>A0ABW3FJ19_9HYPH</name>
<sequence length="277" mass="29538">MNANTTVTVGNTSFSNTAPFTLIAGPCQLESRNHAFQMAGALKEICGKLGIGLVYKSSFDKANRTSLTATRGLGLEKSLEIFSDLRLEFGLPTVTDIHNEEQCALVAPHVDMLQIPAFLCRQTDLLVAAAKTGSVINVKKGQFLAPWDMQNVLKKITDSGNPNVLLTERGTSFGYNTLVNDFRGLPTMAQTGAPVIFDATHSVQQPGGLGGSTGGQREFVETLARAAVAVGVGGLFIETHDDPDNTKSSDGPNMVPLKDMPALIEKLMAFDRIAKGL</sequence>
<accession>A0ABW3FJ19</accession>
<dbReference type="Gene3D" id="3.20.20.70">
    <property type="entry name" value="Aldolase class I"/>
    <property type="match status" value="1"/>
</dbReference>
<evidence type="ECO:0000256" key="4">
    <source>
        <dbReference type="ARBA" id="ARBA00010499"/>
    </source>
</evidence>
<comment type="catalytic activity">
    <reaction evidence="7 8">
        <text>D-arabinose 5-phosphate + phosphoenolpyruvate + H2O = 3-deoxy-alpha-D-manno-2-octulosonate-8-phosphate + phosphate</text>
        <dbReference type="Rhea" id="RHEA:14053"/>
        <dbReference type="ChEBI" id="CHEBI:15377"/>
        <dbReference type="ChEBI" id="CHEBI:43474"/>
        <dbReference type="ChEBI" id="CHEBI:57693"/>
        <dbReference type="ChEBI" id="CHEBI:58702"/>
        <dbReference type="ChEBI" id="CHEBI:85985"/>
        <dbReference type="EC" id="2.5.1.55"/>
    </reaction>
</comment>
<dbReference type="Pfam" id="PF00793">
    <property type="entry name" value="DAHP_synth_1"/>
    <property type="match status" value="1"/>
</dbReference>
<dbReference type="EC" id="2.5.1.55" evidence="8"/>
<comment type="similarity">
    <text evidence="4 8">Belongs to the KdsA family.</text>
</comment>
<dbReference type="HAMAP" id="MF_00056">
    <property type="entry name" value="KDO8P_synth"/>
    <property type="match status" value="1"/>
</dbReference>
<evidence type="ECO:0000256" key="1">
    <source>
        <dbReference type="ARBA" id="ARBA00004496"/>
    </source>
</evidence>
<evidence type="ECO:0000256" key="3">
    <source>
        <dbReference type="ARBA" id="ARBA00004845"/>
    </source>
</evidence>
<organism evidence="10 11">
    <name type="scientific">Pseudahrensia aquimaris</name>
    <dbReference type="NCBI Taxonomy" id="744461"/>
    <lineage>
        <taxon>Bacteria</taxon>
        <taxon>Pseudomonadati</taxon>
        <taxon>Pseudomonadota</taxon>
        <taxon>Alphaproteobacteria</taxon>
        <taxon>Hyphomicrobiales</taxon>
        <taxon>Ahrensiaceae</taxon>
        <taxon>Pseudahrensia</taxon>
    </lineage>
</organism>